<evidence type="ECO:0000313" key="1">
    <source>
        <dbReference type="EMBL" id="MCT2581593.1"/>
    </source>
</evidence>
<reference evidence="1 2" key="1">
    <citation type="submission" date="2021-02" db="EMBL/GenBank/DDBJ databases">
        <title>Actinophytocola xerophila sp. nov., isolated from soil of cotton cropping field.</title>
        <authorList>
            <person name="Huang R."/>
            <person name="Chen X."/>
            <person name="Ge X."/>
            <person name="Liu W."/>
        </authorList>
    </citation>
    <scope>NUCLEOTIDE SEQUENCE [LARGE SCALE GENOMIC DNA]</scope>
    <source>
        <strain evidence="1 2">S1-96</strain>
    </source>
</reference>
<dbReference type="InterPro" id="IPR036271">
    <property type="entry name" value="Tet_transcr_reg_TetR-rel_C_sf"/>
</dbReference>
<name>A0ABT2J164_9PSEU</name>
<evidence type="ECO:0000313" key="2">
    <source>
        <dbReference type="Proteomes" id="UP001156441"/>
    </source>
</evidence>
<organism evidence="1 2">
    <name type="scientific">Actinophytocola gossypii</name>
    <dbReference type="NCBI Taxonomy" id="2812003"/>
    <lineage>
        <taxon>Bacteria</taxon>
        <taxon>Bacillati</taxon>
        <taxon>Actinomycetota</taxon>
        <taxon>Actinomycetes</taxon>
        <taxon>Pseudonocardiales</taxon>
        <taxon>Pseudonocardiaceae</taxon>
    </lineage>
</organism>
<dbReference type="EMBL" id="JAFFZE010000002">
    <property type="protein sequence ID" value="MCT2581593.1"/>
    <property type="molecule type" value="Genomic_DNA"/>
</dbReference>
<gene>
    <name evidence="1" type="ORF">JT362_00475</name>
</gene>
<sequence length="82" mass="9333">MADLPPALREQSTAYSDAIDGVLPPAAAHVFLSCWIRLYGLLCMEVLHQLDFAYTDLEPVFEECLRDLTRMLRLDRPDQPTP</sequence>
<proteinExistence type="predicted"/>
<protein>
    <submittedName>
        <fullName evidence="1">WHG domain-containing protein</fullName>
    </submittedName>
</protein>
<keyword evidence="2" id="KW-1185">Reference proteome</keyword>
<dbReference type="RefSeq" id="WP_260188950.1">
    <property type="nucleotide sequence ID" value="NZ_JAFFZE010000002.1"/>
</dbReference>
<accession>A0ABT2J164</accession>
<comment type="caution">
    <text evidence="1">The sequence shown here is derived from an EMBL/GenBank/DDBJ whole genome shotgun (WGS) entry which is preliminary data.</text>
</comment>
<dbReference type="Proteomes" id="UP001156441">
    <property type="component" value="Unassembled WGS sequence"/>
</dbReference>
<dbReference type="Gene3D" id="1.10.357.10">
    <property type="entry name" value="Tetracycline Repressor, domain 2"/>
    <property type="match status" value="1"/>
</dbReference>
<dbReference type="SUPFAM" id="SSF48498">
    <property type="entry name" value="Tetracyclin repressor-like, C-terminal domain"/>
    <property type="match status" value="1"/>
</dbReference>